<reference evidence="2 3" key="1">
    <citation type="submission" date="2019-10" db="EMBL/GenBank/DDBJ databases">
        <authorList>
            <person name="Palmer J.M."/>
        </authorList>
    </citation>
    <scope>NUCLEOTIDE SEQUENCE [LARGE SCALE GENOMIC DNA]</scope>
    <source>
        <strain evidence="2 3">TWF694</strain>
    </source>
</reference>
<evidence type="ECO:0000256" key="1">
    <source>
        <dbReference type="SAM" id="MobiDB-lite"/>
    </source>
</evidence>
<feature type="compositionally biased region" description="Polar residues" evidence="1">
    <location>
        <begin position="192"/>
        <end position="204"/>
    </location>
</feature>
<proteinExistence type="predicted"/>
<evidence type="ECO:0000313" key="2">
    <source>
        <dbReference type="EMBL" id="KAK6540250.1"/>
    </source>
</evidence>
<feature type="region of interest" description="Disordered" evidence="1">
    <location>
        <begin position="1"/>
        <end position="90"/>
    </location>
</feature>
<protein>
    <submittedName>
        <fullName evidence="2">Uncharacterized protein</fullName>
    </submittedName>
</protein>
<comment type="caution">
    <text evidence="2">The sequence shown here is derived from an EMBL/GenBank/DDBJ whole genome shotgun (WGS) entry which is preliminary data.</text>
</comment>
<feature type="compositionally biased region" description="Polar residues" evidence="1">
    <location>
        <begin position="229"/>
        <end position="240"/>
    </location>
</feature>
<dbReference type="AlphaFoldDB" id="A0AAV9XDS0"/>
<dbReference type="Proteomes" id="UP001365542">
    <property type="component" value="Unassembled WGS sequence"/>
</dbReference>
<sequence>MTFKDKIKSMLHSSGHKKDGSSKSPTTPAAPAAAKPDPNRPPNARDPGFRKSFNLGEPQAANGSANTEAKATEAPVQHSEALSVPPASGKEKMYTLDKYGEDYLAVSPRTNATVPDSAGSNQGLSTVKPLDDESNAALGTIHEHKQNDPVTAAAQALDTLPSSQKDPNFGRDQFAQGERKDSGFLEPAPTRDATNVNSPETNAQPVHPTALNLESSSLPESSSELPPISKTSTTDPSEVKSTGLLPPPIPAEDGASSVYSDDSNRPPLQQIASSVYSQPASDLPTLNETALPTATEHQQNYTSLVSDVLPISELPKDVPKEEVNPSIIEPPAPPKIDESTDLPTVIRRSLGDSSEVGQISPPIQAVDETNSWSQGLIADLSNVKVTTPEPTSEAVVTANEPAIIDNASVPDTALQNPEASVDQQAEAFANIVSSHVESLTEASKGDETQPIVSEVPDVLSPAEKPIITTTNTVPHADAAHMGDLPEILKEEEEEKPLVKVEPVPPTEALTVEESVADEQIANKSQLLSRPALTHDDSVYAITKDIPGAL</sequence>
<evidence type="ECO:0000313" key="3">
    <source>
        <dbReference type="Proteomes" id="UP001365542"/>
    </source>
</evidence>
<keyword evidence="3" id="KW-1185">Reference proteome</keyword>
<feature type="region of interest" description="Disordered" evidence="1">
    <location>
        <begin position="110"/>
        <end position="268"/>
    </location>
</feature>
<accession>A0AAV9XDS0</accession>
<feature type="compositionally biased region" description="Low complexity" evidence="1">
    <location>
        <begin position="22"/>
        <end position="36"/>
    </location>
</feature>
<organism evidence="2 3">
    <name type="scientific">Orbilia ellipsospora</name>
    <dbReference type="NCBI Taxonomy" id="2528407"/>
    <lineage>
        <taxon>Eukaryota</taxon>
        <taxon>Fungi</taxon>
        <taxon>Dikarya</taxon>
        <taxon>Ascomycota</taxon>
        <taxon>Pezizomycotina</taxon>
        <taxon>Orbiliomycetes</taxon>
        <taxon>Orbiliales</taxon>
        <taxon>Orbiliaceae</taxon>
        <taxon>Orbilia</taxon>
    </lineage>
</organism>
<feature type="compositionally biased region" description="Polar residues" evidence="1">
    <location>
        <begin position="257"/>
        <end position="268"/>
    </location>
</feature>
<gene>
    <name evidence="2" type="ORF">TWF694_009065</name>
</gene>
<dbReference type="EMBL" id="JAVHJO010000005">
    <property type="protein sequence ID" value="KAK6540250.1"/>
    <property type="molecule type" value="Genomic_DNA"/>
</dbReference>
<name>A0AAV9XDS0_9PEZI</name>
<feature type="region of interest" description="Disordered" evidence="1">
    <location>
        <begin position="320"/>
        <end position="339"/>
    </location>
</feature>
<feature type="compositionally biased region" description="Low complexity" evidence="1">
    <location>
        <begin position="213"/>
        <end position="227"/>
    </location>
</feature>
<feature type="compositionally biased region" description="Polar residues" evidence="1">
    <location>
        <begin position="110"/>
        <end position="125"/>
    </location>
</feature>